<keyword evidence="4" id="KW-1185">Reference proteome</keyword>
<feature type="chain" id="PRO_5027032403" evidence="2">
    <location>
        <begin position="46"/>
        <end position="153"/>
    </location>
</feature>
<proteinExistence type="predicted"/>
<organism evidence="3 4">
    <name type="scientific">Methylobacterium soli</name>
    <dbReference type="NCBI Taxonomy" id="553447"/>
    <lineage>
        <taxon>Bacteria</taxon>
        <taxon>Pseudomonadati</taxon>
        <taxon>Pseudomonadota</taxon>
        <taxon>Alphaproteobacteria</taxon>
        <taxon>Hyphomicrobiales</taxon>
        <taxon>Methylobacteriaceae</taxon>
        <taxon>Methylobacterium</taxon>
    </lineage>
</organism>
<dbReference type="Proteomes" id="UP000474159">
    <property type="component" value="Unassembled WGS sequence"/>
</dbReference>
<feature type="region of interest" description="Disordered" evidence="1">
    <location>
        <begin position="1"/>
        <end position="20"/>
    </location>
</feature>
<dbReference type="RefSeq" id="WP_151001393.1">
    <property type="nucleotide sequence ID" value="NZ_BPQY01000065.1"/>
</dbReference>
<sequence>MSSPVPYPAPSRSTPRLRGQAHPAAIALRLGALLTFLLAAAPAHADSPFEGRYQGRGDGRLDLQVFDLGDGSGAHFVVAGTAVPNECTGELRGLAKPSGQGSLVLTRKESGSEEACTLTLRFGPDRKRARMEEQGCGDFHGTSCAFDGALTRR</sequence>
<dbReference type="OrthoDB" id="6910628at2"/>
<evidence type="ECO:0000256" key="1">
    <source>
        <dbReference type="SAM" id="MobiDB-lite"/>
    </source>
</evidence>
<evidence type="ECO:0000313" key="4">
    <source>
        <dbReference type="Proteomes" id="UP000474159"/>
    </source>
</evidence>
<protein>
    <submittedName>
        <fullName evidence="3">Uncharacterized protein</fullName>
    </submittedName>
</protein>
<reference evidence="3 4" key="1">
    <citation type="submission" date="2019-09" db="EMBL/GenBank/DDBJ databases">
        <title>YIM 48816 draft genome.</title>
        <authorList>
            <person name="Jiang L."/>
        </authorList>
    </citation>
    <scope>NUCLEOTIDE SEQUENCE [LARGE SCALE GENOMIC DNA]</scope>
    <source>
        <strain evidence="3 4">YIM 48816</strain>
    </source>
</reference>
<accession>A0A6L3SVV9</accession>
<name>A0A6L3SVV9_9HYPH</name>
<feature type="signal peptide" evidence="2">
    <location>
        <begin position="1"/>
        <end position="45"/>
    </location>
</feature>
<keyword evidence="2" id="KW-0732">Signal</keyword>
<evidence type="ECO:0000313" key="3">
    <source>
        <dbReference type="EMBL" id="KAB1077908.1"/>
    </source>
</evidence>
<evidence type="ECO:0000256" key="2">
    <source>
        <dbReference type="SAM" id="SignalP"/>
    </source>
</evidence>
<comment type="caution">
    <text evidence="3">The sequence shown here is derived from an EMBL/GenBank/DDBJ whole genome shotgun (WGS) entry which is preliminary data.</text>
</comment>
<dbReference type="EMBL" id="VZZK01000017">
    <property type="protein sequence ID" value="KAB1077908.1"/>
    <property type="molecule type" value="Genomic_DNA"/>
</dbReference>
<gene>
    <name evidence="3" type="ORF">F6X53_17035</name>
</gene>
<dbReference type="AlphaFoldDB" id="A0A6L3SVV9"/>